<evidence type="ECO:0000313" key="7">
    <source>
        <dbReference type="Proteomes" id="UP001369086"/>
    </source>
</evidence>
<dbReference type="InterPro" id="IPR019191">
    <property type="entry name" value="Essential_protein_Yae1_N"/>
</dbReference>
<evidence type="ECO:0000313" key="6">
    <source>
        <dbReference type="EMBL" id="KAK6492153.1"/>
    </source>
</evidence>
<dbReference type="InterPro" id="IPR038881">
    <property type="entry name" value="Yae1-like"/>
</dbReference>
<proteinExistence type="predicted"/>
<name>A0ABR1A4Y3_HUSHU</name>
<dbReference type="PANTHER" id="PTHR18829">
    <property type="entry name" value="PROTEIN YAE1 HOMOLOG"/>
    <property type="match status" value="1"/>
</dbReference>
<sequence>MSWVKAVPSFGEDVFDEDMDDINLQQKEWKSNMEKRIKDGYRDGMDAGKEASLQHGFNQGYKEGASRMGVIGQLKGILSALQSWCQLQKKDSNTTARVSHLLQEVDQQEERMTEKLKNSQQQTHMGELTDIIEDMGIAKPTQEPDSESCSNTKGTDYCNSGGEAGQNRCKSQSASSGCCQPSSETVNVTQQNLGQLLMQCIDLVGELGLPAELMQHIHQLNSTSL</sequence>
<dbReference type="Pfam" id="PF09811">
    <property type="entry name" value="Yae1_N"/>
    <property type="match status" value="1"/>
</dbReference>
<protein>
    <submittedName>
        <fullName evidence="6">Protein YAE1-like protein</fullName>
    </submittedName>
</protein>
<keyword evidence="4" id="KW-0539">Nucleus</keyword>
<reference evidence="6 7" key="1">
    <citation type="submission" date="2021-05" db="EMBL/GenBank/DDBJ databases">
        <authorList>
            <person name="Zahm M."/>
            <person name="Klopp C."/>
            <person name="Cabau C."/>
            <person name="Kuhl H."/>
            <person name="Suciu R."/>
            <person name="Ciorpac M."/>
            <person name="Holostenco D."/>
            <person name="Gessner J."/>
            <person name="Wuertz S."/>
            <person name="Hohne C."/>
            <person name="Stock M."/>
            <person name="Gislard M."/>
            <person name="Lluch J."/>
            <person name="Milhes M."/>
            <person name="Lampietro C."/>
            <person name="Lopez Roques C."/>
            <person name="Donnadieu C."/>
            <person name="Du K."/>
            <person name="Schartl M."/>
            <person name="Guiguen Y."/>
        </authorList>
    </citation>
    <scope>NUCLEOTIDE SEQUENCE [LARGE SCALE GENOMIC DNA]</scope>
    <source>
        <strain evidence="6">Hh-F2</strain>
        <tissue evidence="6">Blood</tissue>
    </source>
</reference>
<evidence type="ECO:0000256" key="3">
    <source>
        <dbReference type="ARBA" id="ARBA00022490"/>
    </source>
</evidence>
<organism evidence="6 7">
    <name type="scientific">Huso huso</name>
    <name type="common">Beluga</name>
    <name type="synonym">Acipenser huso</name>
    <dbReference type="NCBI Taxonomy" id="61971"/>
    <lineage>
        <taxon>Eukaryota</taxon>
        <taxon>Metazoa</taxon>
        <taxon>Chordata</taxon>
        <taxon>Craniata</taxon>
        <taxon>Vertebrata</taxon>
        <taxon>Euteleostomi</taxon>
        <taxon>Actinopterygii</taxon>
        <taxon>Chondrostei</taxon>
        <taxon>Acipenseriformes</taxon>
        <taxon>Acipenseridae</taxon>
        <taxon>Huso</taxon>
    </lineage>
</organism>
<dbReference type="PANTHER" id="PTHR18829:SF0">
    <property type="entry name" value="PROTEIN YAE1 HOMOLOG"/>
    <property type="match status" value="1"/>
</dbReference>
<dbReference type="EMBL" id="JAHFZB010000003">
    <property type="protein sequence ID" value="KAK6492153.1"/>
    <property type="molecule type" value="Genomic_DNA"/>
</dbReference>
<comment type="subcellular location">
    <subcellularLocation>
        <location evidence="2">Cytoplasm</location>
    </subcellularLocation>
    <subcellularLocation>
        <location evidence="1">Nucleus</location>
    </subcellularLocation>
</comment>
<accession>A0ABR1A4Y3</accession>
<gene>
    <name evidence="6" type="ORF">HHUSO_G4425</name>
</gene>
<evidence type="ECO:0000256" key="2">
    <source>
        <dbReference type="ARBA" id="ARBA00004496"/>
    </source>
</evidence>
<evidence type="ECO:0000256" key="4">
    <source>
        <dbReference type="ARBA" id="ARBA00023242"/>
    </source>
</evidence>
<feature type="domain" description="Essential protein Yae1 N-terminal" evidence="5">
    <location>
        <begin position="40"/>
        <end position="78"/>
    </location>
</feature>
<comment type="caution">
    <text evidence="6">The sequence shown here is derived from an EMBL/GenBank/DDBJ whole genome shotgun (WGS) entry which is preliminary data.</text>
</comment>
<evidence type="ECO:0000256" key="1">
    <source>
        <dbReference type="ARBA" id="ARBA00004123"/>
    </source>
</evidence>
<keyword evidence="3" id="KW-0963">Cytoplasm</keyword>
<dbReference type="Proteomes" id="UP001369086">
    <property type="component" value="Unassembled WGS sequence"/>
</dbReference>
<keyword evidence="7" id="KW-1185">Reference proteome</keyword>
<evidence type="ECO:0000259" key="5">
    <source>
        <dbReference type="Pfam" id="PF09811"/>
    </source>
</evidence>